<dbReference type="PROSITE" id="PS00636">
    <property type="entry name" value="DNAJ_1"/>
    <property type="match status" value="1"/>
</dbReference>
<evidence type="ECO:0000313" key="3">
    <source>
        <dbReference type="EMBL" id="KAI9247205.1"/>
    </source>
</evidence>
<dbReference type="GO" id="GO:0031072">
    <property type="term" value="F:heat shock protein binding"/>
    <property type="evidence" value="ECO:0007669"/>
    <property type="project" value="TreeGrafter"/>
</dbReference>
<dbReference type="InterPro" id="IPR056453">
    <property type="entry name" value="HTH_DNAJC9"/>
</dbReference>
<reference evidence="3" key="1">
    <citation type="journal article" date="2022" name="IScience">
        <title>Evolution of zygomycete secretomes and the origins of terrestrial fungal ecologies.</title>
        <authorList>
            <person name="Chang Y."/>
            <person name="Wang Y."/>
            <person name="Mondo S."/>
            <person name="Ahrendt S."/>
            <person name="Andreopoulos W."/>
            <person name="Barry K."/>
            <person name="Beard J."/>
            <person name="Benny G.L."/>
            <person name="Blankenship S."/>
            <person name="Bonito G."/>
            <person name="Cuomo C."/>
            <person name="Desiro A."/>
            <person name="Gervers K.A."/>
            <person name="Hundley H."/>
            <person name="Kuo A."/>
            <person name="LaButti K."/>
            <person name="Lang B.F."/>
            <person name="Lipzen A."/>
            <person name="O'Donnell K."/>
            <person name="Pangilinan J."/>
            <person name="Reynolds N."/>
            <person name="Sandor L."/>
            <person name="Smith M.E."/>
            <person name="Tsang A."/>
            <person name="Grigoriev I.V."/>
            <person name="Stajich J.E."/>
            <person name="Spatafora J.W."/>
        </authorList>
    </citation>
    <scope>NUCLEOTIDE SEQUENCE</scope>
    <source>
        <strain evidence="3">RSA 2281</strain>
    </source>
</reference>
<keyword evidence="4" id="KW-1185">Reference proteome</keyword>
<accession>A0AAD5P894</accession>
<feature type="compositionally biased region" description="Basic and acidic residues" evidence="1">
    <location>
        <begin position="327"/>
        <end position="337"/>
    </location>
</feature>
<dbReference type="GO" id="GO:0005634">
    <property type="term" value="C:nucleus"/>
    <property type="evidence" value="ECO:0007669"/>
    <property type="project" value="TreeGrafter"/>
</dbReference>
<proteinExistence type="predicted"/>
<sequence length="352" mass="40097">MKEGNLFFQPPVSLSHSLSLSGKLLIFFFLLLTTMPSIPKNTSLYEILQLEKTATSKEIKSQYRKLALKFHPDKQSASCTEQEKQAATEQFQQLGLAYSILSDPAKKSHYDLTGNISQDDSLKGDKSWNDYFKELWDGVVNKETIEKFAAEYKGSEEERKDVLKRYEECKGDMDNILTFIECSNAKDGERFTKMIQKAIDEGQVVLYPSFYKTTTTKAHQIRIKKEEQNEKKWEANEKKKKKKQKANDDDDISSDGLLAMIKARQKDRAARLDALADKIAEKEGLNNNQQEYDGPSEDEFQRIQAEMLSKRKRSGDASPSSSKKKKGGDGSDEDKPSSSKRAKKNNRKPSTK</sequence>
<feature type="region of interest" description="Disordered" evidence="1">
    <location>
        <begin position="281"/>
        <end position="352"/>
    </location>
</feature>
<dbReference type="InterPro" id="IPR001623">
    <property type="entry name" value="DnaJ_domain"/>
</dbReference>
<dbReference type="GO" id="GO:0005737">
    <property type="term" value="C:cytoplasm"/>
    <property type="evidence" value="ECO:0007669"/>
    <property type="project" value="TreeGrafter"/>
</dbReference>
<dbReference type="Pfam" id="PF23302">
    <property type="entry name" value="HTH_DNAJC9"/>
    <property type="match status" value="1"/>
</dbReference>
<dbReference type="SMART" id="SM00271">
    <property type="entry name" value="DnaJ"/>
    <property type="match status" value="1"/>
</dbReference>
<dbReference type="InterPro" id="IPR052594">
    <property type="entry name" value="J_domain-containing_protein"/>
</dbReference>
<dbReference type="AlphaFoldDB" id="A0AAD5P894"/>
<reference evidence="3" key="2">
    <citation type="submission" date="2023-02" db="EMBL/GenBank/DDBJ databases">
        <authorList>
            <consortium name="DOE Joint Genome Institute"/>
            <person name="Mondo S.J."/>
            <person name="Chang Y."/>
            <person name="Wang Y."/>
            <person name="Ahrendt S."/>
            <person name="Andreopoulos W."/>
            <person name="Barry K."/>
            <person name="Beard J."/>
            <person name="Benny G.L."/>
            <person name="Blankenship S."/>
            <person name="Bonito G."/>
            <person name="Cuomo C."/>
            <person name="Desiro A."/>
            <person name="Gervers K.A."/>
            <person name="Hundley H."/>
            <person name="Kuo A."/>
            <person name="LaButti K."/>
            <person name="Lang B.F."/>
            <person name="Lipzen A."/>
            <person name="O'Donnell K."/>
            <person name="Pangilinan J."/>
            <person name="Reynolds N."/>
            <person name="Sandor L."/>
            <person name="Smith M.W."/>
            <person name="Tsang A."/>
            <person name="Grigoriev I.V."/>
            <person name="Stajich J.E."/>
            <person name="Spatafora J.W."/>
        </authorList>
    </citation>
    <scope>NUCLEOTIDE SEQUENCE</scope>
    <source>
        <strain evidence="3">RSA 2281</strain>
    </source>
</reference>
<dbReference type="EMBL" id="JAIXMP010000043">
    <property type="protein sequence ID" value="KAI9247205.1"/>
    <property type="molecule type" value="Genomic_DNA"/>
</dbReference>
<gene>
    <name evidence="3" type="ORF">BDA99DRAFT_526369</name>
</gene>
<dbReference type="PRINTS" id="PR00625">
    <property type="entry name" value="JDOMAIN"/>
</dbReference>
<comment type="caution">
    <text evidence="3">The sequence shown here is derived from an EMBL/GenBank/DDBJ whole genome shotgun (WGS) entry which is preliminary data.</text>
</comment>
<dbReference type="Gene3D" id="1.10.287.110">
    <property type="entry name" value="DnaJ domain"/>
    <property type="match status" value="1"/>
</dbReference>
<dbReference type="CDD" id="cd06257">
    <property type="entry name" value="DnaJ"/>
    <property type="match status" value="1"/>
</dbReference>
<evidence type="ECO:0000256" key="1">
    <source>
        <dbReference type="SAM" id="MobiDB-lite"/>
    </source>
</evidence>
<evidence type="ECO:0000259" key="2">
    <source>
        <dbReference type="PROSITE" id="PS50076"/>
    </source>
</evidence>
<dbReference type="Proteomes" id="UP001209540">
    <property type="component" value="Unassembled WGS sequence"/>
</dbReference>
<dbReference type="InterPro" id="IPR018253">
    <property type="entry name" value="DnaJ_domain_CS"/>
</dbReference>
<protein>
    <recommendedName>
        <fullName evidence="2">J domain-containing protein</fullName>
    </recommendedName>
</protein>
<organism evidence="3 4">
    <name type="scientific">Phascolomyces articulosus</name>
    <dbReference type="NCBI Taxonomy" id="60185"/>
    <lineage>
        <taxon>Eukaryota</taxon>
        <taxon>Fungi</taxon>
        <taxon>Fungi incertae sedis</taxon>
        <taxon>Mucoromycota</taxon>
        <taxon>Mucoromycotina</taxon>
        <taxon>Mucoromycetes</taxon>
        <taxon>Mucorales</taxon>
        <taxon>Lichtheimiaceae</taxon>
        <taxon>Phascolomyces</taxon>
    </lineage>
</organism>
<dbReference type="Pfam" id="PF00226">
    <property type="entry name" value="DnaJ"/>
    <property type="match status" value="1"/>
</dbReference>
<dbReference type="PANTHER" id="PTHR44144">
    <property type="entry name" value="DNAJ HOMOLOG SUBFAMILY C MEMBER 9"/>
    <property type="match status" value="1"/>
</dbReference>
<dbReference type="InterPro" id="IPR036869">
    <property type="entry name" value="J_dom_sf"/>
</dbReference>
<feature type="domain" description="J" evidence="2">
    <location>
        <begin position="43"/>
        <end position="114"/>
    </location>
</feature>
<feature type="compositionally biased region" description="Basic residues" evidence="1">
    <location>
        <begin position="338"/>
        <end position="352"/>
    </location>
</feature>
<feature type="compositionally biased region" description="Basic and acidic residues" evidence="1">
    <location>
        <begin position="223"/>
        <end position="237"/>
    </location>
</feature>
<name>A0AAD5P894_9FUNG</name>
<dbReference type="PROSITE" id="PS50076">
    <property type="entry name" value="DNAJ_2"/>
    <property type="match status" value="1"/>
</dbReference>
<evidence type="ECO:0000313" key="4">
    <source>
        <dbReference type="Proteomes" id="UP001209540"/>
    </source>
</evidence>
<feature type="region of interest" description="Disordered" evidence="1">
    <location>
        <begin position="218"/>
        <end position="253"/>
    </location>
</feature>
<dbReference type="PANTHER" id="PTHR44144:SF1">
    <property type="entry name" value="DNAJ HOMOLOG SUBFAMILY C MEMBER 9"/>
    <property type="match status" value="1"/>
</dbReference>
<dbReference type="SUPFAM" id="SSF46565">
    <property type="entry name" value="Chaperone J-domain"/>
    <property type="match status" value="1"/>
</dbReference>